<feature type="signal peptide" evidence="5">
    <location>
        <begin position="1"/>
        <end position="24"/>
    </location>
</feature>
<dbReference type="PANTHER" id="PTHR35008:SF8">
    <property type="entry name" value="ALCOHOL DEHYDROGENASE CYTOCHROME C SUBUNIT"/>
    <property type="match status" value="1"/>
</dbReference>
<dbReference type="InterPro" id="IPR036909">
    <property type="entry name" value="Cyt_c-like_dom_sf"/>
</dbReference>
<dbReference type="PROSITE" id="PS51007">
    <property type="entry name" value="CYTC"/>
    <property type="match status" value="1"/>
</dbReference>
<feature type="domain" description="Cytochrome c" evidence="6">
    <location>
        <begin position="60"/>
        <end position="147"/>
    </location>
</feature>
<evidence type="ECO:0000256" key="2">
    <source>
        <dbReference type="ARBA" id="ARBA00022723"/>
    </source>
</evidence>
<protein>
    <submittedName>
        <fullName evidence="7">Cytochrome c</fullName>
    </submittedName>
</protein>
<evidence type="ECO:0000256" key="5">
    <source>
        <dbReference type="SAM" id="SignalP"/>
    </source>
</evidence>
<name>A0A5C4LHY1_9HYPH</name>
<evidence type="ECO:0000259" key="6">
    <source>
        <dbReference type="PROSITE" id="PS51007"/>
    </source>
</evidence>
<dbReference type="Proteomes" id="UP000305267">
    <property type="component" value="Unassembled WGS sequence"/>
</dbReference>
<dbReference type="Pfam" id="PF13442">
    <property type="entry name" value="Cytochrome_CBB3"/>
    <property type="match status" value="1"/>
</dbReference>
<dbReference type="RefSeq" id="WP_139036491.1">
    <property type="nucleotide sequence ID" value="NZ_VDDA01000005.1"/>
</dbReference>
<keyword evidence="8" id="KW-1185">Reference proteome</keyword>
<evidence type="ECO:0000256" key="1">
    <source>
        <dbReference type="ARBA" id="ARBA00022617"/>
    </source>
</evidence>
<feature type="chain" id="PRO_5022935843" evidence="5">
    <location>
        <begin position="25"/>
        <end position="183"/>
    </location>
</feature>
<evidence type="ECO:0000256" key="3">
    <source>
        <dbReference type="ARBA" id="ARBA00023004"/>
    </source>
</evidence>
<dbReference type="InterPro" id="IPR009056">
    <property type="entry name" value="Cyt_c-like_dom"/>
</dbReference>
<reference evidence="7 8" key="1">
    <citation type="submission" date="2019-06" db="EMBL/GenBank/DDBJ databases">
        <title>Genome of Methylobacterium sp. 17Sr1-39.</title>
        <authorList>
            <person name="Seo T."/>
        </authorList>
    </citation>
    <scope>NUCLEOTIDE SEQUENCE [LARGE SCALE GENOMIC DNA]</scope>
    <source>
        <strain evidence="7 8">17Sr1-39</strain>
    </source>
</reference>
<evidence type="ECO:0000256" key="4">
    <source>
        <dbReference type="PROSITE-ProRule" id="PRU00433"/>
    </source>
</evidence>
<dbReference type="GO" id="GO:0009055">
    <property type="term" value="F:electron transfer activity"/>
    <property type="evidence" value="ECO:0007669"/>
    <property type="project" value="InterPro"/>
</dbReference>
<keyword evidence="2 4" id="KW-0479">Metal-binding</keyword>
<gene>
    <name evidence="7" type="ORF">FF100_14990</name>
</gene>
<dbReference type="GO" id="GO:0020037">
    <property type="term" value="F:heme binding"/>
    <property type="evidence" value="ECO:0007669"/>
    <property type="project" value="InterPro"/>
</dbReference>
<sequence>MWREIVSGAAVGAACLILTGAASADPLGPHRLGRPATPDAIAAWNIDVRPDGAGLPPGHGSVAEGRAVFAARCAACHGETGQGGAADRLVGGQGTLATAKPVRTVGSFWPTATTLFDYVRRAMPFDAPQSLSDAEVYAVSAYLLHLNGIVPADAVLDARSLPAVAMPNRAGFVPDARPDVQRP</sequence>
<comment type="caution">
    <text evidence="7">The sequence shown here is derived from an EMBL/GenBank/DDBJ whole genome shotgun (WGS) entry which is preliminary data.</text>
</comment>
<evidence type="ECO:0000313" key="7">
    <source>
        <dbReference type="EMBL" id="TNC12953.1"/>
    </source>
</evidence>
<keyword evidence="3 4" id="KW-0408">Iron</keyword>
<dbReference type="AlphaFoldDB" id="A0A5C4LHY1"/>
<dbReference type="EMBL" id="VDDA01000005">
    <property type="protein sequence ID" value="TNC12953.1"/>
    <property type="molecule type" value="Genomic_DNA"/>
</dbReference>
<accession>A0A5C4LHY1</accession>
<dbReference type="PANTHER" id="PTHR35008">
    <property type="entry name" value="BLL4482 PROTEIN-RELATED"/>
    <property type="match status" value="1"/>
</dbReference>
<proteinExistence type="predicted"/>
<organism evidence="7 8">
    <name type="scientific">Methylobacterium terricola</name>
    <dbReference type="NCBI Taxonomy" id="2583531"/>
    <lineage>
        <taxon>Bacteria</taxon>
        <taxon>Pseudomonadati</taxon>
        <taxon>Pseudomonadota</taxon>
        <taxon>Alphaproteobacteria</taxon>
        <taxon>Hyphomicrobiales</taxon>
        <taxon>Methylobacteriaceae</taxon>
        <taxon>Methylobacterium</taxon>
    </lineage>
</organism>
<keyword evidence="1 4" id="KW-0349">Heme</keyword>
<evidence type="ECO:0000313" key="8">
    <source>
        <dbReference type="Proteomes" id="UP000305267"/>
    </source>
</evidence>
<dbReference type="GO" id="GO:0046872">
    <property type="term" value="F:metal ion binding"/>
    <property type="evidence" value="ECO:0007669"/>
    <property type="project" value="UniProtKB-KW"/>
</dbReference>
<dbReference type="SUPFAM" id="SSF46626">
    <property type="entry name" value="Cytochrome c"/>
    <property type="match status" value="1"/>
</dbReference>
<dbReference type="InterPro" id="IPR051459">
    <property type="entry name" value="Cytochrome_c-type_DH"/>
</dbReference>
<keyword evidence="5" id="KW-0732">Signal</keyword>
<dbReference type="OrthoDB" id="9779283at2"/>
<dbReference type="Gene3D" id="1.10.760.10">
    <property type="entry name" value="Cytochrome c-like domain"/>
    <property type="match status" value="1"/>
</dbReference>
<dbReference type="PROSITE" id="PS51257">
    <property type="entry name" value="PROKAR_LIPOPROTEIN"/>
    <property type="match status" value="1"/>
</dbReference>